<keyword evidence="4" id="KW-1185">Reference proteome</keyword>
<dbReference type="SUPFAM" id="SSF69318">
    <property type="entry name" value="Integrin alpha N-terminal domain"/>
    <property type="match status" value="2"/>
</dbReference>
<evidence type="ECO:0000259" key="2">
    <source>
        <dbReference type="Pfam" id="PF07593"/>
    </source>
</evidence>
<comment type="caution">
    <text evidence="3">The sequence shown here is derived from an EMBL/GenBank/DDBJ whole genome shotgun (WGS) entry which is preliminary data.</text>
</comment>
<dbReference type="PANTHER" id="PTHR16026:SF0">
    <property type="entry name" value="CARTILAGE ACIDIC PROTEIN 1"/>
    <property type="match status" value="1"/>
</dbReference>
<dbReference type="InterPro" id="IPR011519">
    <property type="entry name" value="UnbV_ASPIC"/>
</dbReference>
<organism evidence="3 4">
    <name type="scientific">Flagellimonas algicola</name>
    <dbReference type="NCBI Taxonomy" id="2583815"/>
    <lineage>
        <taxon>Bacteria</taxon>
        <taxon>Pseudomonadati</taxon>
        <taxon>Bacteroidota</taxon>
        <taxon>Flavobacteriia</taxon>
        <taxon>Flavobacteriales</taxon>
        <taxon>Flavobacteriaceae</taxon>
        <taxon>Flagellimonas</taxon>
    </lineage>
</organism>
<evidence type="ECO:0000256" key="1">
    <source>
        <dbReference type="ARBA" id="ARBA00022729"/>
    </source>
</evidence>
<reference evidence="3 4" key="1">
    <citation type="submission" date="2019-05" db="EMBL/GenBank/DDBJ databases">
        <title>Flagellimonas sp. AsT0115, sp. nov., isolated from a marine red algae, Asparagopsis taxiformis.</title>
        <authorList>
            <person name="Kim J."/>
            <person name="Jeong S.E."/>
            <person name="Jeon C.O."/>
        </authorList>
    </citation>
    <scope>NUCLEOTIDE SEQUENCE [LARGE SCALE GENOMIC DNA]</scope>
    <source>
        <strain evidence="3 4">AsT0115</strain>
    </source>
</reference>
<dbReference type="Pfam" id="PF13517">
    <property type="entry name" value="FG-GAP_3"/>
    <property type="match status" value="4"/>
</dbReference>
<protein>
    <recommendedName>
        <fullName evidence="2">ASPIC/UnbV domain-containing protein</fullName>
    </recommendedName>
</protein>
<keyword evidence="1" id="KW-0732">Signal</keyword>
<dbReference type="PANTHER" id="PTHR16026">
    <property type="entry name" value="CARTILAGE ACIDIC PROTEIN 1"/>
    <property type="match status" value="1"/>
</dbReference>
<dbReference type="InterPro" id="IPR027039">
    <property type="entry name" value="Crtac1"/>
</dbReference>
<dbReference type="Gene3D" id="2.130.10.130">
    <property type="entry name" value="Integrin alpha, N-terminal"/>
    <property type="match status" value="3"/>
</dbReference>
<dbReference type="Pfam" id="PF07593">
    <property type="entry name" value="UnbV_ASPIC"/>
    <property type="match status" value="1"/>
</dbReference>
<sequence length="1110" mass="124027">MKKKTTSRLGFMLILILALTNSCKVDNEDSSFLFQAMDSGHTNIHFVNVNVENELTNSFLYEYVYNGAGVAVGDLNNDGLEDIYFTSNLESNRLYLNEGDLEFEDITKISNTTGKMGWTTGTNMVDINNDGLLDIYVCKSGPYEKKSLLQNELFINKGPNKNGIPVFEESAEQFGLADTGNSIQSAFIDYDLDGDLDMYLMNHNPQTFTLGNTETFSPLGDRFYENQNGKFVNVTRQVGIYSNGVSYGLGVGVSDLNNDGWPDLYISNDYDEPDYFYINQQNGTFREVVKEATNHISNFAMGNDIADFDNDGFVDIITLDMVSEDNYGMKTSMASMNPQKFNTNVAAGKHYQYMYNTLQKNSGHIDSSGTPFFSDIGQMAGISNTDWSWAPLMVDFDNDGLKDIFISNGIKRDFRNKDYFNNLQKYLSENQDALSNPEKINHLIETTPNRPHINYFYKNTGGLTFQNTSKEWLDNPESSYSNGAAYADLDNDGDLDIVINNVDSKATILRNNANLQSKNYLKLAFKGPAQNSMGIGARVKIYTQGKEQVYENYSVRGYQSSVPPKIVAGLGTESSVDSLLIIWPGKKVQSVLSPDINTTVTIAYQPDRDQTRKNLDLRDKTFKSVALNPELAHTENEFDDYLMQVLLPHKMSTFGPALAVGDINGDKRDDIFLGQSAGNPSVVYIQKSDGSFALAQTFEKDARFEDVDAQFFDYDNDGDNDLLVASGGNEYQANTPNYVDRLYENRNGRFVLRKDLFPQISVSSSKIRIADYDNDGYQDVFIGGRFIPHDYPSPASSYLFKNTGGKFIDVTESTAPDLINLGLVTDATWTDYDQDGDLDLSIVGEWMEPTFMTNNNGIFSKADTSSLNGLSGWYFSIKAFDLDNDGDEDYVLGNLGENYKYKADKENPFEVYYHDFDDNGKKDLVLGYYNFGELYPVRGRECSSQQMPSIKKITPSYDLFGKSTIADIYGSEKLSEALHLLSYNFKSGVLINNGNGNFDFVPFPELAQISSINAILDYDLDNDGTQDLILAGNLFASEIETPRNDAGYGMVLKNIGQGQFKAINANKTGLFLSEDVKNLSFIDILGQRHILAGQNNKNLELISVPTKPIL</sequence>
<proteinExistence type="predicted"/>
<accession>A0ABY2WIK3</accession>
<dbReference type="InterPro" id="IPR013517">
    <property type="entry name" value="FG-GAP"/>
</dbReference>
<evidence type="ECO:0000313" key="4">
    <source>
        <dbReference type="Proteomes" id="UP000751614"/>
    </source>
</evidence>
<gene>
    <name evidence="3" type="ORF">FGG15_10665</name>
</gene>
<dbReference type="RefSeq" id="WP_138836056.1">
    <property type="nucleotide sequence ID" value="NZ_VCNI01000002.1"/>
</dbReference>
<name>A0ABY2WIK3_9FLAO</name>
<dbReference type="Proteomes" id="UP000751614">
    <property type="component" value="Unassembled WGS sequence"/>
</dbReference>
<feature type="domain" description="ASPIC/UnbV" evidence="2">
    <location>
        <begin position="534"/>
        <end position="601"/>
    </location>
</feature>
<dbReference type="EMBL" id="VCNI01000002">
    <property type="protein sequence ID" value="TMU54659.1"/>
    <property type="molecule type" value="Genomic_DNA"/>
</dbReference>
<dbReference type="InterPro" id="IPR028994">
    <property type="entry name" value="Integrin_alpha_N"/>
</dbReference>
<evidence type="ECO:0000313" key="3">
    <source>
        <dbReference type="EMBL" id="TMU54659.1"/>
    </source>
</evidence>